<evidence type="ECO:0000256" key="3">
    <source>
        <dbReference type="ARBA" id="ARBA00013253"/>
    </source>
</evidence>
<evidence type="ECO:0000256" key="7">
    <source>
        <dbReference type="ARBA" id="ARBA00022777"/>
    </source>
</evidence>
<dbReference type="SUPFAM" id="SSF55083">
    <property type="entry name" value="6-hydroxymethyl-7,8-dihydropterin pyrophosphokinase, HPPK"/>
    <property type="match status" value="1"/>
</dbReference>
<dbReference type="InterPro" id="IPR000550">
    <property type="entry name" value="Hppk"/>
</dbReference>
<evidence type="ECO:0000256" key="8">
    <source>
        <dbReference type="ARBA" id="ARBA00022840"/>
    </source>
</evidence>
<dbReference type="PANTHER" id="PTHR43071:SF1">
    <property type="entry name" value="2-AMINO-4-HYDROXY-6-HYDROXYMETHYLDIHYDROPTERIDINE PYROPHOSPHOKINASE"/>
    <property type="match status" value="1"/>
</dbReference>
<evidence type="ECO:0000256" key="6">
    <source>
        <dbReference type="ARBA" id="ARBA00022741"/>
    </source>
</evidence>
<evidence type="ECO:0000313" key="14">
    <source>
        <dbReference type="EMBL" id="RCW86329.1"/>
    </source>
</evidence>
<dbReference type="EMBL" id="QPJM01000002">
    <property type="protein sequence ID" value="RCW86329.1"/>
    <property type="molecule type" value="Genomic_DNA"/>
</dbReference>
<accession>A0A368Z2Z8</accession>
<dbReference type="PROSITE" id="PS00794">
    <property type="entry name" value="HPPK"/>
    <property type="match status" value="1"/>
</dbReference>
<dbReference type="GO" id="GO:0005524">
    <property type="term" value="F:ATP binding"/>
    <property type="evidence" value="ECO:0007669"/>
    <property type="project" value="UniProtKB-KW"/>
</dbReference>
<evidence type="ECO:0000256" key="12">
    <source>
        <dbReference type="ARBA" id="ARBA00033413"/>
    </source>
</evidence>
<keyword evidence="7 14" id="KW-0418">Kinase</keyword>
<dbReference type="CDD" id="cd00483">
    <property type="entry name" value="HPPK"/>
    <property type="match status" value="1"/>
</dbReference>
<comment type="caution">
    <text evidence="14">The sequence shown here is derived from an EMBL/GenBank/DDBJ whole genome shotgun (WGS) entry which is preliminary data.</text>
</comment>
<feature type="domain" description="7,8-dihydro-6-hydroxymethylpterin-pyrophosphokinase" evidence="13">
    <location>
        <begin position="92"/>
        <end position="103"/>
    </location>
</feature>
<dbReference type="GO" id="GO:0046654">
    <property type="term" value="P:tetrahydrofolate biosynthetic process"/>
    <property type="evidence" value="ECO:0007669"/>
    <property type="project" value="UniProtKB-UniPathway"/>
</dbReference>
<dbReference type="Gene3D" id="3.30.70.560">
    <property type="entry name" value="7,8-Dihydro-6-hydroxymethylpterin-pyrophosphokinase HPPK"/>
    <property type="match status" value="1"/>
</dbReference>
<keyword evidence="6" id="KW-0547">Nucleotide-binding</keyword>
<comment type="pathway">
    <text evidence="1">Cofactor biosynthesis; tetrahydrofolate biosynthesis; 2-amino-4-hydroxy-6-hydroxymethyl-7,8-dihydropteridine diphosphate from 7,8-dihydroneopterin triphosphate: step 4/4.</text>
</comment>
<evidence type="ECO:0000256" key="11">
    <source>
        <dbReference type="ARBA" id="ARBA00029766"/>
    </source>
</evidence>
<keyword evidence="9" id="KW-0289">Folate biosynthesis</keyword>
<evidence type="ECO:0000256" key="1">
    <source>
        <dbReference type="ARBA" id="ARBA00005051"/>
    </source>
</evidence>
<proteinExistence type="inferred from homology"/>
<reference evidence="14 15" key="1">
    <citation type="submission" date="2018-07" db="EMBL/GenBank/DDBJ databases">
        <title>Genomic Encyclopedia of Type Strains, Phase III (KMG-III): the genomes of soil and plant-associated and newly described type strains.</title>
        <authorList>
            <person name="Whitman W."/>
        </authorList>
    </citation>
    <scope>NUCLEOTIDE SEQUENCE [LARGE SCALE GENOMIC DNA]</scope>
    <source>
        <strain evidence="14 15">31-25a</strain>
    </source>
</reference>
<dbReference type="NCBIfam" id="TIGR01498">
    <property type="entry name" value="folK"/>
    <property type="match status" value="1"/>
</dbReference>
<evidence type="ECO:0000259" key="13">
    <source>
        <dbReference type="PROSITE" id="PS00794"/>
    </source>
</evidence>
<evidence type="ECO:0000256" key="4">
    <source>
        <dbReference type="ARBA" id="ARBA00016218"/>
    </source>
</evidence>
<sequence length="170" mass="18949">MTALKHKAWLGLGGNIGDPVTSMAKALRALNGRSETRVLGVSPVYKTPPWGKTDQAWFHNACAEVETSLDPEALLAACLDVEMRLKRQRLERWGPRIIDIDVLAYEGLEEFESPTLILPHPRMTERAFVMVPLADIAPDLVISGKTVAQWAALCDRTGVETARDDLDWWK</sequence>
<dbReference type="OrthoDB" id="9808041at2"/>
<evidence type="ECO:0000256" key="9">
    <source>
        <dbReference type="ARBA" id="ARBA00022909"/>
    </source>
</evidence>
<dbReference type="UniPathway" id="UPA00077">
    <property type="reaction ID" value="UER00155"/>
</dbReference>
<protein>
    <recommendedName>
        <fullName evidence="4">2-amino-4-hydroxy-6-hydroxymethyldihydropteridine pyrophosphokinase</fullName>
        <ecNumber evidence="3">2.7.6.3</ecNumber>
    </recommendedName>
    <alternativeName>
        <fullName evidence="11">6-hydroxymethyl-7,8-dihydropterin pyrophosphokinase</fullName>
    </alternativeName>
    <alternativeName>
        <fullName evidence="12">7,8-dihydro-6-hydroxymethylpterin-pyrophosphokinase</fullName>
    </alternativeName>
</protein>
<dbReference type="GO" id="GO:0046656">
    <property type="term" value="P:folic acid biosynthetic process"/>
    <property type="evidence" value="ECO:0007669"/>
    <property type="project" value="UniProtKB-KW"/>
</dbReference>
<evidence type="ECO:0000256" key="5">
    <source>
        <dbReference type="ARBA" id="ARBA00022679"/>
    </source>
</evidence>
<comment type="function">
    <text evidence="10">Catalyzes the transfer of pyrophosphate from adenosine triphosphate (ATP) to 6-hydroxymethyl-7,8-dihydropterin, an enzymatic step in folate biosynthesis pathway.</text>
</comment>
<comment type="similarity">
    <text evidence="2">Belongs to the HPPK family.</text>
</comment>
<dbReference type="GO" id="GO:0016301">
    <property type="term" value="F:kinase activity"/>
    <property type="evidence" value="ECO:0007669"/>
    <property type="project" value="UniProtKB-KW"/>
</dbReference>
<organism evidence="14 15">
    <name type="scientific">Phyllobacterium bourgognense</name>
    <dbReference type="NCBI Taxonomy" id="314236"/>
    <lineage>
        <taxon>Bacteria</taxon>
        <taxon>Pseudomonadati</taxon>
        <taxon>Pseudomonadota</taxon>
        <taxon>Alphaproteobacteria</taxon>
        <taxon>Hyphomicrobiales</taxon>
        <taxon>Phyllobacteriaceae</taxon>
        <taxon>Phyllobacterium</taxon>
    </lineage>
</organism>
<dbReference type="RefSeq" id="WP_114428824.1">
    <property type="nucleotide sequence ID" value="NZ_QPJM01000002.1"/>
</dbReference>
<dbReference type="Pfam" id="PF01288">
    <property type="entry name" value="HPPK"/>
    <property type="match status" value="1"/>
</dbReference>
<keyword evidence="15" id="KW-1185">Reference proteome</keyword>
<keyword evidence="5" id="KW-0808">Transferase</keyword>
<dbReference type="PANTHER" id="PTHR43071">
    <property type="entry name" value="2-AMINO-4-HYDROXY-6-HYDROXYMETHYLDIHYDROPTERIDINE PYROPHOSPHOKINASE"/>
    <property type="match status" value="1"/>
</dbReference>
<dbReference type="EC" id="2.7.6.3" evidence="3"/>
<keyword evidence="8" id="KW-0067">ATP-binding</keyword>
<evidence type="ECO:0000256" key="2">
    <source>
        <dbReference type="ARBA" id="ARBA00005810"/>
    </source>
</evidence>
<dbReference type="GO" id="GO:0003848">
    <property type="term" value="F:2-amino-4-hydroxy-6-hydroxymethyldihydropteridine diphosphokinase activity"/>
    <property type="evidence" value="ECO:0007669"/>
    <property type="project" value="UniProtKB-EC"/>
</dbReference>
<name>A0A368Z2Z8_9HYPH</name>
<evidence type="ECO:0000313" key="15">
    <source>
        <dbReference type="Proteomes" id="UP000253324"/>
    </source>
</evidence>
<dbReference type="Proteomes" id="UP000253324">
    <property type="component" value="Unassembled WGS sequence"/>
</dbReference>
<dbReference type="AlphaFoldDB" id="A0A368Z2Z8"/>
<gene>
    <name evidence="14" type="ORF">C7476_102309</name>
</gene>
<dbReference type="InterPro" id="IPR035907">
    <property type="entry name" value="Hppk_sf"/>
</dbReference>
<evidence type="ECO:0000256" key="10">
    <source>
        <dbReference type="ARBA" id="ARBA00029409"/>
    </source>
</evidence>